<feature type="domain" description="VWFA" evidence="3">
    <location>
        <begin position="117"/>
        <end position="287"/>
    </location>
</feature>
<dbReference type="PROSITE" id="PS50234">
    <property type="entry name" value="VWFA"/>
    <property type="match status" value="1"/>
</dbReference>
<evidence type="ECO:0000313" key="4">
    <source>
        <dbReference type="EMBL" id="KEQ24648.1"/>
    </source>
</evidence>
<feature type="transmembrane region" description="Helical" evidence="2">
    <location>
        <begin position="83"/>
        <end position="106"/>
    </location>
</feature>
<keyword evidence="2" id="KW-1133">Transmembrane helix</keyword>
<dbReference type="Gene3D" id="3.40.50.410">
    <property type="entry name" value="von Willebrand factor, type A domain"/>
    <property type="match status" value="1"/>
</dbReference>
<proteinExistence type="predicted"/>
<feature type="transmembrane region" description="Helical" evidence="2">
    <location>
        <begin position="41"/>
        <end position="63"/>
    </location>
</feature>
<comment type="caution">
    <text evidence="4">The sequence shown here is derived from an EMBL/GenBank/DDBJ whole genome shotgun (WGS) entry which is preliminary data.</text>
</comment>
<keyword evidence="2" id="KW-0812">Transmembrane</keyword>
<reference evidence="4 5" key="1">
    <citation type="submission" date="2014-06" db="EMBL/GenBank/DDBJ databases">
        <title>Draft genome sequence of Paenibacillus sp. MSt1.</title>
        <authorList>
            <person name="Aw Y.K."/>
            <person name="Ong K.S."/>
            <person name="Gan H.M."/>
            <person name="Lee S.M."/>
        </authorList>
    </citation>
    <scope>NUCLEOTIDE SEQUENCE [LARGE SCALE GENOMIC DNA]</scope>
    <source>
        <strain evidence="4 5">MSt1</strain>
    </source>
</reference>
<dbReference type="SMART" id="SM00327">
    <property type="entry name" value="VWA"/>
    <property type="match status" value="1"/>
</dbReference>
<feature type="transmembrane region" description="Helical" evidence="2">
    <location>
        <begin position="6"/>
        <end position="29"/>
    </location>
</feature>
<dbReference type="RefSeq" id="WP_036684996.1">
    <property type="nucleotide sequence ID" value="NZ_JNVM01000015.1"/>
</dbReference>
<gene>
    <name evidence="4" type="ORF">ET33_07870</name>
</gene>
<keyword evidence="2" id="KW-0472">Membrane</keyword>
<feature type="transmembrane region" description="Helical" evidence="2">
    <location>
        <begin position="371"/>
        <end position="390"/>
    </location>
</feature>
<name>A0A081P1S5_9BACL</name>
<dbReference type="SUPFAM" id="SSF53300">
    <property type="entry name" value="vWA-like"/>
    <property type="match status" value="1"/>
</dbReference>
<keyword evidence="5" id="KW-1185">Reference proteome</keyword>
<protein>
    <recommendedName>
        <fullName evidence="3">VWFA domain-containing protein</fullName>
    </recommendedName>
</protein>
<evidence type="ECO:0000256" key="2">
    <source>
        <dbReference type="SAM" id="Phobius"/>
    </source>
</evidence>
<dbReference type="PANTHER" id="PTHR10579:SF43">
    <property type="entry name" value="ZINC FINGER (C3HC4-TYPE RING FINGER) FAMILY PROTEIN"/>
    <property type="match status" value="1"/>
</dbReference>
<dbReference type="Pfam" id="PF00092">
    <property type="entry name" value="VWA"/>
    <property type="match status" value="1"/>
</dbReference>
<dbReference type="PANTHER" id="PTHR10579">
    <property type="entry name" value="CALCIUM-ACTIVATED CHLORIDE CHANNEL REGULATOR"/>
    <property type="match status" value="1"/>
</dbReference>
<feature type="region of interest" description="Disordered" evidence="1">
    <location>
        <begin position="411"/>
        <end position="432"/>
    </location>
</feature>
<evidence type="ECO:0000256" key="1">
    <source>
        <dbReference type="SAM" id="MobiDB-lite"/>
    </source>
</evidence>
<sequence length="432" mass="47204">MKRRKWNPLLTGLSIVGGFLGFIAGEMMLSRWEGTLHETVLMGLYFGVFALIVGLCCLLAEILSPQLNGRNWRLRYASDGWKLLVPGTLLLLFAAGALFQWAYGLYFDSAKSGRPQDYVLILDTSESMKQNDPNKQSLQAVKSLIGQMDSNKRVGVLTFNDTVTWVQKLTQLSSESVKSQVLAQIDAIPAPTGGTDIAQALTQAIDHMQKEAHRKGAVILISDGYSDVDVAGVVQPYNLENITIHTIGMKQPNEEGSQLLQRIAEATGGTFQEVKQAELVTDAFRNIYVKDHHFHLMNERQGQMHGSGWHAALRVVLILFIGVLLGLSLGIVFDNRFLARSFVLGGAVAGLLAGLTLEYGLPAEHPSIVRAIADLILAVVLSLSTLLFAVHESTGANTGLRRGRPRELYAGADGESSRYGGRDGSRTGKRFR</sequence>
<dbReference type="OrthoDB" id="6206554at2"/>
<feature type="transmembrane region" description="Helical" evidence="2">
    <location>
        <begin position="339"/>
        <end position="359"/>
    </location>
</feature>
<dbReference type="InterPro" id="IPR036465">
    <property type="entry name" value="vWFA_dom_sf"/>
</dbReference>
<dbReference type="InterPro" id="IPR002035">
    <property type="entry name" value="VWF_A"/>
</dbReference>
<evidence type="ECO:0000313" key="5">
    <source>
        <dbReference type="Proteomes" id="UP000028123"/>
    </source>
</evidence>
<dbReference type="eggNOG" id="COG2304">
    <property type="taxonomic scope" value="Bacteria"/>
</dbReference>
<dbReference type="InterPro" id="IPR051266">
    <property type="entry name" value="CLCR"/>
</dbReference>
<dbReference type="AlphaFoldDB" id="A0A081P1S5"/>
<evidence type="ECO:0000259" key="3">
    <source>
        <dbReference type="PROSITE" id="PS50234"/>
    </source>
</evidence>
<dbReference type="EMBL" id="JNVM01000015">
    <property type="protein sequence ID" value="KEQ24648.1"/>
    <property type="molecule type" value="Genomic_DNA"/>
</dbReference>
<organism evidence="4 5">
    <name type="scientific">Paenibacillus tyrfis</name>
    <dbReference type="NCBI Taxonomy" id="1501230"/>
    <lineage>
        <taxon>Bacteria</taxon>
        <taxon>Bacillati</taxon>
        <taxon>Bacillota</taxon>
        <taxon>Bacilli</taxon>
        <taxon>Bacillales</taxon>
        <taxon>Paenibacillaceae</taxon>
        <taxon>Paenibacillus</taxon>
    </lineage>
</organism>
<feature type="transmembrane region" description="Helical" evidence="2">
    <location>
        <begin position="311"/>
        <end position="333"/>
    </location>
</feature>
<accession>A0A081P1S5</accession>
<dbReference type="Proteomes" id="UP000028123">
    <property type="component" value="Unassembled WGS sequence"/>
</dbReference>
<dbReference type="CDD" id="cd00198">
    <property type="entry name" value="vWFA"/>
    <property type="match status" value="1"/>
</dbReference>